<organism evidence="1 2">
    <name type="scientific">Halorubrum laminariae</name>
    <dbReference type="NCBI Taxonomy" id="1433523"/>
    <lineage>
        <taxon>Archaea</taxon>
        <taxon>Methanobacteriati</taxon>
        <taxon>Methanobacteriota</taxon>
        <taxon>Stenosarchaea group</taxon>
        <taxon>Halobacteria</taxon>
        <taxon>Halobacteriales</taxon>
        <taxon>Haloferacaceae</taxon>
        <taxon>Halorubrum</taxon>
    </lineage>
</organism>
<dbReference type="Proteomes" id="UP001597185">
    <property type="component" value="Unassembled WGS sequence"/>
</dbReference>
<accession>A0ABD6BYP3</accession>
<proteinExistence type="predicted"/>
<sequence>MNDNKITNAAEEEFTTEMEKRDTALCWTPYQDSTLYLWNDHVEVGGESKTIVQWSVQDVTAPISVTEADNPKAMRTWVEDELNSDGSEIDDIEVQSIRSTVVVIDLITRMATRVTVRFDVQ</sequence>
<evidence type="ECO:0000313" key="2">
    <source>
        <dbReference type="Proteomes" id="UP001597185"/>
    </source>
</evidence>
<dbReference type="RefSeq" id="WP_256417367.1">
    <property type="nucleotide sequence ID" value="NZ_JANHDL010000002.1"/>
</dbReference>
<keyword evidence="2" id="KW-1185">Reference proteome</keyword>
<evidence type="ECO:0000313" key="1">
    <source>
        <dbReference type="EMBL" id="MFD1569544.1"/>
    </source>
</evidence>
<name>A0ABD6BYP3_9EURY</name>
<reference evidence="1 2" key="1">
    <citation type="journal article" date="2019" name="Int. J. Syst. Evol. Microbiol.">
        <title>The Global Catalogue of Microorganisms (GCM) 10K type strain sequencing project: providing services to taxonomists for standard genome sequencing and annotation.</title>
        <authorList>
            <consortium name="The Broad Institute Genomics Platform"/>
            <consortium name="The Broad Institute Genome Sequencing Center for Infectious Disease"/>
            <person name="Wu L."/>
            <person name="Ma J."/>
        </authorList>
    </citation>
    <scope>NUCLEOTIDE SEQUENCE [LARGE SCALE GENOMIC DNA]</scope>
    <source>
        <strain evidence="1 2">CGMCC 1.12689</strain>
    </source>
</reference>
<comment type="caution">
    <text evidence="1">The sequence shown here is derived from an EMBL/GenBank/DDBJ whole genome shotgun (WGS) entry which is preliminary data.</text>
</comment>
<dbReference type="EMBL" id="JBHUDB010000001">
    <property type="protein sequence ID" value="MFD1569544.1"/>
    <property type="molecule type" value="Genomic_DNA"/>
</dbReference>
<protein>
    <submittedName>
        <fullName evidence="1">Uncharacterized protein</fullName>
    </submittedName>
</protein>
<dbReference type="AlphaFoldDB" id="A0ABD6BYP3"/>
<gene>
    <name evidence="1" type="ORF">ACFR9T_02895</name>
</gene>